<dbReference type="GO" id="GO:0046930">
    <property type="term" value="C:pore complex"/>
    <property type="evidence" value="ECO:0007669"/>
    <property type="project" value="UniProtKB-KW"/>
</dbReference>
<dbReference type="PANTHER" id="PTHR35993:SF1">
    <property type="entry name" value="OUTER ENVELOPE PORE PROTEIN 21B, CHLOROPLASTIC"/>
    <property type="match status" value="1"/>
</dbReference>
<evidence type="ECO:0000256" key="15">
    <source>
        <dbReference type="SAM" id="MobiDB-lite"/>
    </source>
</evidence>
<dbReference type="Proteomes" id="UP000306102">
    <property type="component" value="Unassembled WGS sequence"/>
</dbReference>
<dbReference type="Pfam" id="PF13639">
    <property type="entry name" value="zf-RING_2"/>
    <property type="match status" value="1"/>
</dbReference>
<dbReference type="GO" id="GO:0015288">
    <property type="term" value="F:porin activity"/>
    <property type="evidence" value="ECO:0007669"/>
    <property type="project" value="UniProtKB-KW"/>
</dbReference>
<evidence type="ECO:0000259" key="17">
    <source>
        <dbReference type="PROSITE" id="PS50089"/>
    </source>
</evidence>
<keyword evidence="10" id="KW-0406">Ion transport</keyword>
<dbReference type="PANTHER" id="PTHR35993">
    <property type="entry name" value="OUTER ENVELOPE PORE PROTEIN 21B, CHLOROPLASTIC"/>
    <property type="match status" value="1"/>
</dbReference>
<keyword evidence="8 16" id="KW-0812">Transmembrane</keyword>
<comment type="subcellular location">
    <subcellularLocation>
        <location evidence="1">Plastid</location>
        <location evidence="1">Chloroplast outer membrane</location>
        <topology evidence="1">Multi-pass membrane protein</topology>
    </subcellularLocation>
    <subcellularLocation>
        <location evidence="2">Plastid</location>
        <location evidence="2">Etioplast membrane</location>
        <topology evidence="2">Multi-pass membrane protein</topology>
    </subcellularLocation>
</comment>
<dbReference type="InterPro" id="IPR001841">
    <property type="entry name" value="Znf_RING"/>
</dbReference>
<dbReference type="CDD" id="cd16461">
    <property type="entry name" value="RING-H2_EL5-like"/>
    <property type="match status" value="1"/>
</dbReference>
<dbReference type="Gene3D" id="3.30.40.10">
    <property type="entry name" value="Zinc/RING finger domain, C3HC4 (zinc finger)"/>
    <property type="match status" value="1"/>
</dbReference>
<dbReference type="EMBL" id="SDRB02012143">
    <property type="protein sequence ID" value="THF98779.1"/>
    <property type="molecule type" value="Genomic_DNA"/>
</dbReference>
<sequence length="396" mass="44507">MGSAYHRNCYVASLFETLTRIELRESILDFFGTKTELWSLQNPKQTGLRWSSLVQFSVIESRLERARSRLGWRGKVGRAGVMGYELQGSGGGRSNHVKTMHDGRGGQAWRNLGVGLQYDRKEKLRYSVRGKKSFPVTPNGLLRFNIKGRCDVDKEFKERKSRGAAEFTWGILNFQKDQDIRLKVGYEVFDKVPYLQVRENNWTLNVDVNGRWNTCFCAHGRDHLIARQVTVENLEMGVEKDFIVILAALLCALICVLGLVAVARWAWIRRISARATGRSSPPPPANRGLKKKVLKSLPKLTYTVDDAGKFSDCAICLSEFLAGDEIRVLPQCGHGFHVACIDTWLGSHSSCPSCRQLLVASRCQKCGGLPESSSAGAETEARLEQRRQPDDVRFLP</sequence>
<proteinExistence type="inferred from homology"/>
<feature type="region of interest" description="Disordered" evidence="15">
    <location>
        <begin position="369"/>
        <end position="396"/>
    </location>
</feature>
<evidence type="ECO:0000256" key="9">
    <source>
        <dbReference type="ARBA" id="ARBA00022805"/>
    </source>
</evidence>
<dbReference type="GO" id="GO:0009707">
    <property type="term" value="C:chloroplast outer membrane"/>
    <property type="evidence" value="ECO:0007669"/>
    <property type="project" value="UniProtKB-SubCell"/>
</dbReference>
<feature type="compositionally biased region" description="Basic and acidic residues" evidence="15">
    <location>
        <begin position="379"/>
        <end position="396"/>
    </location>
</feature>
<evidence type="ECO:0000256" key="5">
    <source>
        <dbReference type="ARBA" id="ARBA00022452"/>
    </source>
</evidence>
<keyword evidence="5" id="KW-1134">Transmembrane beta strand</keyword>
<keyword evidence="6" id="KW-0150">Chloroplast</keyword>
<comment type="similarity">
    <text evidence="3">Belongs to the plastid outer envelope porin OEP21 (TC 1.B.29) family.</text>
</comment>
<evidence type="ECO:0000256" key="8">
    <source>
        <dbReference type="ARBA" id="ARBA00022692"/>
    </source>
</evidence>
<protein>
    <recommendedName>
        <fullName evidence="17">RING-type domain-containing protein</fullName>
    </recommendedName>
</protein>
<name>A0A4S4D8I6_CAMSN</name>
<evidence type="ECO:0000256" key="4">
    <source>
        <dbReference type="ARBA" id="ARBA00022448"/>
    </source>
</evidence>
<keyword evidence="14" id="KW-0863">Zinc-finger</keyword>
<dbReference type="GO" id="GO:0044070">
    <property type="term" value="P:regulation of monoatomic anion transport"/>
    <property type="evidence" value="ECO:0007669"/>
    <property type="project" value="InterPro"/>
</dbReference>
<dbReference type="GO" id="GO:0008270">
    <property type="term" value="F:zinc ion binding"/>
    <property type="evidence" value="ECO:0007669"/>
    <property type="project" value="UniProtKB-KW"/>
</dbReference>
<accession>A0A4S4D8I6</accession>
<dbReference type="GO" id="GO:0008308">
    <property type="term" value="F:voltage-gated monoatomic anion channel activity"/>
    <property type="evidence" value="ECO:0007669"/>
    <property type="project" value="InterPro"/>
</dbReference>
<keyword evidence="16" id="KW-1133">Transmembrane helix</keyword>
<dbReference type="AlphaFoldDB" id="A0A4S4D8I6"/>
<evidence type="ECO:0000256" key="13">
    <source>
        <dbReference type="ARBA" id="ARBA00024941"/>
    </source>
</evidence>
<organism evidence="18 19">
    <name type="scientific">Camellia sinensis var. sinensis</name>
    <name type="common">China tea</name>
    <dbReference type="NCBI Taxonomy" id="542762"/>
    <lineage>
        <taxon>Eukaryota</taxon>
        <taxon>Viridiplantae</taxon>
        <taxon>Streptophyta</taxon>
        <taxon>Embryophyta</taxon>
        <taxon>Tracheophyta</taxon>
        <taxon>Spermatophyta</taxon>
        <taxon>Magnoliopsida</taxon>
        <taxon>eudicotyledons</taxon>
        <taxon>Gunneridae</taxon>
        <taxon>Pentapetalae</taxon>
        <taxon>asterids</taxon>
        <taxon>Ericales</taxon>
        <taxon>Theaceae</taxon>
        <taxon>Camellia</taxon>
    </lineage>
</organism>
<feature type="transmembrane region" description="Helical" evidence="16">
    <location>
        <begin position="242"/>
        <end position="267"/>
    </location>
</feature>
<evidence type="ECO:0000256" key="16">
    <source>
        <dbReference type="SAM" id="Phobius"/>
    </source>
</evidence>
<keyword evidence="11" id="KW-0626">Porin</keyword>
<evidence type="ECO:0000256" key="3">
    <source>
        <dbReference type="ARBA" id="ARBA00009945"/>
    </source>
</evidence>
<gene>
    <name evidence="18" type="ORF">TEA_017851</name>
</gene>
<keyword evidence="14" id="KW-0479">Metal-binding</keyword>
<evidence type="ECO:0000256" key="11">
    <source>
        <dbReference type="ARBA" id="ARBA00023114"/>
    </source>
</evidence>
<dbReference type="InterPro" id="IPR013083">
    <property type="entry name" value="Znf_RING/FYVE/PHD"/>
</dbReference>
<dbReference type="GO" id="GO:0034426">
    <property type="term" value="C:etioplast membrane"/>
    <property type="evidence" value="ECO:0007669"/>
    <property type="project" value="UniProtKB-SubCell"/>
</dbReference>
<evidence type="ECO:0000256" key="2">
    <source>
        <dbReference type="ARBA" id="ARBA00004441"/>
    </source>
</evidence>
<evidence type="ECO:0000313" key="18">
    <source>
        <dbReference type="EMBL" id="THF98779.1"/>
    </source>
</evidence>
<evidence type="ECO:0000256" key="12">
    <source>
        <dbReference type="ARBA" id="ARBA00023136"/>
    </source>
</evidence>
<keyword evidence="12 16" id="KW-0472">Membrane</keyword>
<evidence type="ECO:0000256" key="14">
    <source>
        <dbReference type="PROSITE-ProRule" id="PRU00175"/>
    </source>
</evidence>
<comment type="function">
    <text evidence="13">Voltage-dependent rectifying anion channel that facilitates the translocation between chloroplast and cytoplasm of phosphorylated carbohydrates such as triosephosphate, 3-phosphoglycerate and inorganic phosphate (Pi) depending of ATP to triosephosphate ratio in the plastidial intermembrane space; in high triosephosphate/ATP conditions (e.g. photosynthesis), export of triosphosphate from chloroplast (outward rectifying channels), but in high ATP/triosephosphate conditions (e.g. dark phase), import of phosphosolutes (inward rectifying channels).</text>
</comment>
<keyword evidence="19" id="KW-1185">Reference proteome</keyword>
<evidence type="ECO:0000256" key="10">
    <source>
        <dbReference type="ARBA" id="ARBA00023065"/>
    </source>
</evidence>
<keyword evidence="4" id="KW-0813">Transport</keyword>
<dbReference type="PROSITE" id="PS50089">
    <property type="entry name" value="ZF_RING_2"/>
    <property type="match status" value="1"/>
</dbReference>
<evidence type="ECO:0000313" key="19">
    <source>
        <dbReference type="Proteomes" id="UP000306102"/>
    </source>
</evidence>
<dbReference type="SUPFAM" id="SSF57850">
    <property type="entry name" value="RING/U-box"/>
    <property type="match status" value="1"/>
</dbReference>
<keyword evidence="7" id="KW-0934">Plastid</keyword>
<dbReference type="InterPro" id="IPR034575">
    <property type="entry name" value="OEP21"/>
</dbReference>
<evidence type="ECO:0000256" key="1">
    <source>
        <dbReference type="ARBA" id="ARBA00004396"/>
    </source>
</evidence>
<dbReference type="SMART" id="SM00184">
    <property type="entry name" value="RING"/>
    <property type="match status" value="1"/>
</dbReference>
<feature type="domain" description="RING-type" evidence="17">
    <location>
        <begin position="313"/>
        <end position="355"/>
    </location>
</feature>
<evidence type="ECO:0000256" key="6">
    <source>
        <dbReference type="ARBA" id="ARBA00022528"/>
    </source>
</evidence>
<reference evidence="18 19" key="1">
    <citation type="journal article" date="2018" name="Proc. Natl. Acad. Sci. U.S.A.">
        <title>Draft genome sequence of Camellia sinensis var. sinensis provides insights into the evolution of the tea genome and tea quality.</title>
        <authorList>
            <person name="Wei C."/>
            <person name="Yang H."/>
            <person name="Wang S."/>
            <person name="Zhao J."/>
            <person name="Liu C."/>
            <person name="Gao L."/>
            <person name="Xia E."/>
            <person name="Lu Y."/>
            <person name="Tai Y."/>
            <person name="She G."/>
            <person name="Sun J."/>
            <person name="Cao H."/>
            <person name="Tong W."/>
            <person name="Gao Q."/>
            <person name="Li Y."/>
            <person name="Deng W."/>
            <person name="Jiang X."/>
            <person name="Wang W."/>
            <person name="Chen Q."/>
            <person name="Zhang S."/>
            <person name="Li H."/>
            <person name="Wu J."/>
            <person name="Wang P."/>
            <person name="Li P."/>
            <person name="Shi C."/>
            <person name="Zheng F."/>
            <person name="Jian J."/>
            <person name="Huang B."/>
            <person name="Shan D."/>
            <person name="Shi M."/>
            <person name="Fang C."/>
            <person name="Yue Y."/>
            <person name="Li F."/>
            <person name="Li D."/>
            <person name="Wei S."/>
            <person name="Han B."/>
            <person name="Jiang C."/>
            <person name="Yin Y."/>
            <person name="Xia T."/>
            <person name="Zhang Z."/>
            <person name="Bennetzen J.L."/>
            <person name="Zhao S."/>
            <person name="Wan X."/>
        </authorList>
    </citation>
    <scope>NUCLEOTIDE SEQUENCE [LARGE SCALE GENOMIC DNA]</scope>
    <source>
        <strain evidence="19">cv. Shuchazao</strain>
        <tissue evidence="18">Leaf</tissue>
    </source>
</reference>
<evidence type="ECO:0000256" key="7">
    <source>
        <dbReference type="ARBA" id="ARBA00022640"/>
    </source>
</evidence>
<keyword evidence="9" id="KW-1002">Plastid outer membrane</keyword>
<keyword evidence="14" id="KW-0862">Zinc</keyword>
<comment type="caution">
    <text evidence="18">The sequence shown here is derived from an EMBL/GenBank/DDBJ whole genome shotgun (WGS) entry which is preliminary data.</text>
</comment>